<proteinExistence type="predicted"/>
<feature type="binding site" evidence="1">
    <location>
        <position position="107"/>
    </location>
    <ligand>
        <name>Zn(2+)</name>
        <dbReference type="ChEBI" id="CHEBI:29105"/>
    </ligand>
</feature>
<dbReference type="SUPFAM" id="SSF57716">
    <property type="entry name" value="Glucocorticoid receptor-like (DNA-binding domain)"/>
    <property type="match status" value="1"/>
</dbReference>
<feature type="binding site" evidence="1">
    <location>
        <position position="104"/>
    </location>
    <ligand>
        <name>Zn(2+)</name>
        <dbReference type="ChEBI" id="CHEBI:29105"/>
    </ligand>
</feature>
<evidence type="ECO:0000259" key="2">
    <source>
        <dbReference type="PROSITE" id="PS51915"/>
    </source>
</evidence>
<dbReference type="SMART" id="SM00868">
    <property type="entry name" value="zf-AD"/>
    <property type="match status" value="1"/>
</dbReference>
<protein>
    <submittedName>
        <fullName evidence="3">(northern house mosquito) hypothetical protein</fullName>
    </submittedName>
</protein>
<sequence length="329" mass="36508">MFFKCSLSCEILSDYSGSKYFQQIVKVTQICIGMEQDNPLDVDISATNPTGSTTVDKFCRLCLEVQPDLLPLKSRLGALPVPKMFALLTGLEIDFDDDYPKVACSQCFFRLEQAYQTRKDFLDNYHTLMSIVIAAEGPEACPAENVVREEIVGDEDLGDISTIKEENLSDLKEVEIREDCSEMLESPEDDDLDDDECVPYESIKDELYEQKITPRKKLKISLPKLSSPISIYEKKETPPQGVENGPEEVLHLWPALHKSSRTEHPPAPARGHAAVHVSAMPQRKWSPEGARNRSEAAAHALPAALGLHAVSKVSVPAVWQGSCSVSNSM</sequence>
<reference evidence="3" key="1">
    <citation type="submission" date="2021-05" db="EMBL/GenBank/DDBJ databases">
        <authorList>
            <person name="Alioto T."/>
            <person name="Alioto T."/>
            <person name="Gomez Garrido J."/>
        </authorList>
    </citation>
    <scope>NUCLEOTIDE SEQUENCE</scope>
</reference>
<keyword evidence="1" id="KW-0862">Zinc</keyword>
<dbReference type="EMBL" id="HBUE01110207">
    <property type="protein sequence ID" value="CAG6488513.1"/>
    <property type="molecule type" value="Transcribed_RNA"/>
</dbReference>
<accession>A0A8D8C6L9</accession>
<dbReference type="GO" id="GO:0008270">
    <property type="term" value="F:zinc ion binding"/>
    <property type="evidence" value="ECO:0007669"/>
    <property type="project" value="UniProtKB-UniRule"/>
</dbReference>
<dbReference type="GO" id="GO:0005634">
    <property type="term" value="C:nucleus"/>
    <property type="evidence" value="ECO:0007669"/>
    <property type="project" value="InterPro"/>
</dbReference>
<keyword evidence="1" id="KW-0863">Zinc-finger</keyword>
<dbReference type="Pfam" id="PF07776">
    <property type="entry name" value="zf-AD"/>
    <property type="match status" value="1"/>
</dbReference>
<keyword evidence="1" id="KW-0479">Metal-binding</keyword>
<dbReference type="PROSITE" id="PS51915">
    <property type="entry name" value="ZAD"/>
    <property type="match status" value="1"/>
</dbReference>
<feature type="binding site" evidence="1">
    <location>
        <position position="62"/>
    </location>
    <ligand>
        <name>Zn(2+)</name>
        <dbReference type="ChEBI" id="CHEBI:29105"/>
    </ligand>
</feature>
<feature type="domain" description="ZAD" evidence="2">
    <location>
        <begin position="57"/>
        <end position="131"/>
    </location>
</feature>
<dbReference type="AlphaFoldDB" id="A0A8D8C6L9"/>
<feature type="binding site" evidence="1">
    <location>
        <position position="59"/>
    </location>
    <ligand>
        <name>Zn(2+)</name>
        <dbReference type="ChEBI" id="CHEBI:29105"/>
    </ligand>
</feature>
<name>A0A8D8C6L9_CULPI</name>
<organism evidence="3">
    <name type="scientific">Culex pipiens</name>
    <name type="common">House mosquito</name>
    <dbReference type="NCBI Taxonomy" id="7175"/>
    <lineage>
        <taxon>Eukaryota</taxon>
        <taxon>Metazoa</taxon>
        <taxon>Ecdysozoa</taxon>
        <taxon>Arthropoda</taxon>
        <taxon>Hexapoda</taxon>
        <taxon>Insecta</taxon>
        <taxon>Pterygota</taxon>
        <taxon>Neoptera</taxon>
        <taxon>Endopterygota</taxon>
        <taxon>Diptera</taxon>
        <taxon>Nematocera</taxon>
        <taxon>Culicoidea</taxon>
        <taxon>Culicidae</taxon>
        <taxon>Culicinae</taxon>
        <taxon>Culicini</taxon>
        <taxon>Culex</taxon>
        <taxon>Culex</taxon>
    </lineage>
</organism>
<evidence type="ECO:0000256" key="1">
    <source>
        <dbReference type="PROSITE-ProRule" id="PRU01263"/>
    </source>
</evidence>
<evidence type="ECO:0000313" key="3">
    <source>
        <dbReference type="EMBL" id="CAG6488513.1"/>
    </source>
</evidence>
<dbReference type="InterPro" id="IPR012934">
    <property type="entry name" value="Znf_AD"/>
</dbReference>